<reference evidence="2" key="1">
    <citation type="submission" date="2022-12" db="EMBL/GenBank/DDBJ databases">
        <authorList>
            <person name="Petersen C."/>
        </authorList>
    </citation>
    <scope>NUCLEOTIDE SEQUENCE</scope>
    <source>
        <strain evidence="2">IBT 21472</strain>
    </source>
</reference>
<gene>
    <name evidence="2" type="ORF">N7476_004736</name>
</gene>
<accession>A0A9W9Q067</accession>
<proteinExistence type="predicted"/>
<sequence length="309" mass="35222">MVKDTVFVDTPQGIKDLVDWVALQDTWIGDLQPPLYIDIEGEWLGRNGNLSLLTVLVYPGRGLELPHIIDIHTLGSTAFSTVGKRAKSLKDILESPKILKVFFDVRNNSDALYAHHGIELHGVRDIQLMESAARPTTKSRKFLNSLSRCIEDVLKGRERDQWELSKERGDGLWNPEKGGSYRVFNTRPLSNEISSYCVGDIQHLPALYHKYHLATGRWGKLIAEESQKRVSESQTIKYNPHGEGRTLSPWSAEQNKTLDSWSEVPKPKDYFSFDSLSDFEEDAWEFDGIFGDDNDYEDWTRAPWQGPPS</sequence>
<evidence type="ECO:0000313" key="2">
    <source>
        <dbReference type="EMBL" id="KAJ5318316.1"/>
    </source>
</evidence>
<dbReference type="Proteomes" id="UP001147746">
    <property type="component" value="Unassembled WGS sequence"/>
</dbReference>
<feature type="domain" description="3'-5' exonuclease" evidence="1">
    <location>
        <begin position="85"/>
        <end position="210"/>
    </location>
</feature>
<dbReference type="EMBL" id="JAPZBO010000004">
    <property type="protein sequence ID" value="KAJ5318316.1"/>
    <property type="molecule type" value="Genomic_DNA"/>
</dbReference>
<dbReference type="PANTHER" id="PTHR43040:SF1">
    <property type="entry name" value="RIBONUCLEASE D"/>
    <property type="match status" value="1"/>
</dbReference>
<keyword evidence="3" id="KW-1185">Reference proteome</keyword>
<dbReference type="SUPFAM" id="SSF53098">
    <property type="entry name" value="Ribonuclease H-like"/>
    <property type="match status" value="1"/>
</dbReference>
<dbReference type="GO" id="GO:0003676">
    <property type="term" value="F:nucleic acid binding"/>
    <property type="evidence" value="ECO:0007669"/>
    <property type="project" value="InterPro"/>
</dbReference>
<dbReference type="PANTHER" id="PTHR43040">
    <property type="entry name" value="RIBONUCLEASE D"/>
    <property type="match status" value="1"/>
</dbReference>
<comment type="caution">
    <text evidence="2">The sequence shown here is derived from an EMBL/GenBank/DDBJ whole genome shotgun (WGS) entry which is preliminary data.</text>
</comment>
<organism evidence="2 3">
    <name type="scientific">Penicillium atrosanguineum</name>
    <dbReference type="NCBI Taxonomy" id="1132637"/>
    <lineage>
        <taxon>Eukaryota</taxon>
        <taxon>Fungi</taxon>
        <taxon>Dikarya</taxon>
        <taxon>Ascomycota</taxon>
        <taxon>Pezizomycotina</taxon>
        <taxon>Eurotiomycetes</taxon>
        <taxon>Eurotiomycetidae</taxon>
        <taxon>Eurotiales</taxon>
        <taxon>Aspergillaceae</taxon>
        <taxon>Penicillium</taxon>
    </lineage>
</organism>
<evidence type="ECO:0000313" key="3">
    <source>
        <dbReference type="Proteomes" id="UP001147746"/>
    </source>
</evidence>
<dbReference type="InterPro" id="IPR002562">
    <property type="entry name" value="3'-5'_exonuclease_dom"/>
</dbReference>
<dbReference type="AlphaFoldDB" id="A0A9W9Q067"/>
<protein>
    <recommendedName>
        <fullName evidence="1">3'-5' exonuclease domain-containing protein</fullName>
    </recommendedName>
</protein>
<dbReference type="InterPro" id="IPR012337">
    <property type="entry name" value="RNaseH-like_sf"/>
</dbReference>
<dbReference type="GO" id="GO:0008408">
    <property type="term" value="F:3'-5' exonuclease activity"/>
    <property type="evidence" value="ECO:0007669"/>
    <property type="project" value="InterPro"/>
</dbReference>
<dbReference type="GO" id="GO:0006139">
    <property type="term" value="P:nucleobase-containing compound metabolic process"/>
    <property type="evidence" value="ECO:0007669"/>
    <property type="project" value="InterPro"/>
</dbReference>
<evidence type="ECO:0000259" key="1">
    <source>
        <dbReference type="Pfam" id="PF01612"/>
    </source>
</evidence>
<dbReference type="Gene3D" id="3.30.420.10">
    <property type="entry name" value="Ribonuclease H-like superfamily/Ribonuclease H"/>
    <property type="match status" value="1"/>
</dbReference>
<reference evidence="2" key="2">
    <citation type="journal article" date="2023" name="IMA Fungus">
        <title>Comparative genomic study of the Penicillium genus elucidates a diverse pangenome and 15 lateral gene transfer events.</title>
        <authorList>
            <person name="Petersen C."/>
            <person name="Sorensen T."/>
            <person name="Nielsen M.R."/>
            <person name="Sondergaard T.E."/>
            <person name="Sorensen J.L."/>
            <person name="Fitzpatrick D.A."/>
            <person name="Frisvad J.C."/>
            <person name="Nielsen K.L."/>
        </authorList>
    </citation>
    <scope>NUCLEOTIDE SEQUENCE</scope>
    <source>
        <strain evidence="2">IBT 21472</strain>
    </source>
</reference>
<name>A0A9W9Q067_9EURO</name>
<dbReference type="InterPro" id="IPR036397">
    <property type="entry name" value="RNaseH_sf"/>
</dbReference>
<dbReference type="Pfam" id="PF01612">
    <property type="entry name" value="DNA_pol_A_exo1"/>
    <property type="match status" value="1"/>
</dbReference>